<dbReference type="AlphaFoldDB" id="A0A9W7G9Z4"/>
<keyword evidence="1" id="KW-0812">Transmembrane</keyword>
<evidence type="ECO:0000313" key="3">
    <source>
        <dbReference type="Proteomes" id="UP001165065"/>
    </source>
</evidence>
<feature type="transmembrane region" description="Helical" evidence="1">
    <location>
        <begin position="122"/>
        <end position="149"/>
    </location>
</feature>
<evidence type="ECO:0000313" key="2">
    <source>
        <dbReference type="EMBL" id="GMI39330.1"/>
    </source>
</evidence>
<reference evidence="3" key="1">
    <citation type="journal article" date="2023" name="Commun. Biol.">
        <title>Genome analysis of Parmales, the sister group of diatoms, reveals the evolutionary specialization of diatoms from phago-mixotrophs to photoautotrophs.</title>
        <authorList>
            <person name="Ban H."/>
            <person name="Sato S."/>
            <person name="Yoshikawa S."/>
            <person name="Yamada K."/>
            <person name="Nakamura Y."/>
            <person name="Ichinomiya M."/>
            <person name="Sato N."/>
            <person name="Blanc-Mathieu R."/>
            <person name="Endo H."/>
            <person name="Kuwata A."/>
            <person name="Ogata H."/>
        </authorList>
    </citation>
    <scope>NUCLEOTIDE SEQUENCE [LARGE SCALE GENOMIC DNA]</scope>
</reference>
<gene>
    <name evidence="2" type="ORF">TrCOL_g10658</name>
</gene>
<protein>
    <submittedName>
        <fullName evidence="2">Uncharacterized protein</fullName>
    </submittedName>
</protein>
<dbReference type="Proteomes" id="UP001165065">
    <property type="component" value="Unassembled WGS sequence"/>
</dbReference>
<evidence type="ECO:0000256" key="1">
    <source>
        <dbReference type="SAM" id="Phobius"/>
    </source>
</evidence>
<keyword evidence="1" id="KW-1133">Transmembrane helix</keyword>
<accession>A0A9W7G9Z4</accession>
<proteinExistence type="predicted"/>
<dbReference type="EMBL" id="BRYA01000100">
    <property type="protein sequence ID" value="GMI39330.1"/>
    <property type="molecule type" value="Genomic_DNA"/>
</dbReference>
<name>A0A9W7G9Z4_9STRA</name>
<keyword evidence="3" id="KW-1185">Reference proteome</keyword>
<keyword evidence="1" id="KW-0472">Membrane</keyword>
<organism evidence="2 3">
    <name type="scientific">Triparma columacea</name>
    <dbReference type="NCBI Taxonomy" id="722753"/>
    <lineage>
        <taxon>Eukaryota</taxon>
        <taxon>Sar</taxon>
        <taxon>Stramenopiles</taxon>
        <taxon>Ochrophyta</taxon>
        <taxon>Bolidophyceae</taxon>
        <taxon>Parmales</taxon>
        <taxon>Triparmaceae</taxon>
        <taxon>Triparma</taxon>
    </lineage>
</organism>
<feature type="transmembrane region" description="Helical" evidence="1">
    <location>
        <begin position="169"/>
        <end position="191"/>
    </location>
</feature>
<sequence>MGITLRHYNTRSRASNLRKANASVRSASNLRKLLPSDDFLWESNNPWKNSAKEKNRSIFIGVSASAFIPFLLILFELDFQFLGWWWVLQTFLCFASDYWTAGQTSWTHGGDRIMAPLSTVQMGLIIYLQMGLPIGLIWGSPALACWALAQKARREGNKRGYEYLHGLWHYLACFAACVAMGGGVDGAKGLLKASVERKIEALGI</sequence>
<feature type="transmembrane region" description="Helical" evidence="1">
    <location>
        <begin position="58"/>
        <end position="77"/>
    </location>
</feature>
<comment type="caution">
    <text evidence="2">The sequence shown here is derived from an EMBL/GenBank/DDBJ whole genome shotgun (WGS) entry which is preliminary data.</text>
</comment>
<dbReference type="OrthoDB" id="10348514at2759"/>